<keyword evidence="3" id="KW-1185">Reference proteome</keyword>
<evidence type="ECO:0000313" key="3">
    <source>
        <dbReference type="Proteomes" id="UP000054097"/>
    </source>
</evidence>
<keyword evidence="1" id="KW-0472">Membrane</keyword>
<sequence>MTRQAQLVYNAEPVTISRPVHRNLSIISNTGTFTGSRVYLFYCSSIDPSALIREYIAHTGCYIRPRYAQPPLDFWRYTGRLRPRPEAMCIFRYLINRHMMRQHLSEDDSIRHLVVPHGAFFGKAEQQVHNVTIVDFSFSIDLSDIFISGEEPIFYTLGDDVPAYRGGMHMSVEMEGPKPFNKRTEVNRSVYSSQKEALNIARQLGLPPWIAVAGMQARDIEASVGTPQASSRTLEEWAEDYVRTKRTMKEFKLSKEIYAWDIQALTTSLEYLIRSTGYRTDILIQFKTKPECVHVYSSGIIAKIFSSYLLIFLTSITLIFPFLWLWRRLWPDAGGKWEVGGAAFRAKRWELVPGTHPGEMEYNAMVRLGGPHGVGGRRLRAGKEGVWVLKGVHEADWFKEWEDSIRCGVNERLKTHWLPKRTIGAQQLMVNAITAGLNRI</sequence>
<dbReference type="Proteomes" id="UP000054097">
    <property type="component" value="Unassembled WGS sequence"/>
</dbReference>
<gene>
    <name evidence="2" type="ORF">M408DRAFT_10922</name>
</gene>
<keyword evidence="1" id="KW-0812">Transmembrane</keyword>
<dbReference type="EMBL" id="KN824322">
    <property type="protein sequence ID" value="KIM24636.1"/>
    <property type="molecule type" value="Genomic_DNA"/>
</dbReference>
<reference evidence="3" key="2">
    <citation type="submission" date="2015-01" db="EMBL/GenBank/DDBJ databases">
        <title>Evolutionary Origins and Diversification of the Mycorrhizal Mutualists.</title>
        <authorList>
            <consortium name="DOE Joint Genome Institute"/>
            <consortium name="Mycorrhizal Genomics Consortium"/>
            <person name="Kohler A."/>
            <person name="Kuo A."/>
            <person name="Nagy L.G."/>
            <person name="Floudas D."/>
            <person name="Copeland A."/>
            <person name="Barry K.W."/>
            <person name="Cichocki N."/>
            <person name="Veneault-Fourrey C."/>
            <person name="LaButti K."/>
            <person name="Lindquist E.A."/>
            <person name="Lipzen A."/>
            <person name="Lundell T."/>
            <person name="Morin E."/>
            <person name="Murat C."/>
            <person name="Riley R."/>
            <person name="Ohm R."/>
            <person name="Sun H."/>
            <person name="Tunlid A."/>
            <person name="Henrissat B."/>
            <person name="Grigoriev I.V."/>
            <person name="Hibbett D.S."/>
            <person name="Martin F."/>
        </authorList>
    </citation>
    <scope>NUCLEOTIDE SEQUENCE [LARGE SCALE GENOMIC DNA]</scope>
    <source>
        <strain evidence="3">MAFF 305830</strain>
    </source>
</reference>
<dbReference type="PANTHER" id="PTHR37848:SF1">
    <property type="entry name" value="SUN DOMAIN-CONTAINING PROTEIN"/>
    <property type="match status" value="1"/>
</dbReference>
<protein>
    <submittedName>
        <fullName evidence="2">Uncharacterized protein</fullName>
    </submittedName>
</protein>
<keyword evidence="1" id="KW-1133">Transmembrane helix</keyword>
<evidence type="ECO:0000256" key="1">
    <source>
        <dbReference type="SAM" id="Phobius"/>
    </source>
</evidence>
<name>A0A0C3AZI9_SERVB</name>
<feature type="transmembrane region" description="Helical" evidence="1">
    <location>
        <begin position="305"/>
        <end position="326"/>
    </location>
</feature>
<accession>A0A0C3AZI9</accession>
<dbReference type="HOGENOM" id="CLU_622822_0_0_1"/>
<proteinExistence type="predicted"/>
<reference evidence="2 3" key="1">
    <citation type="submission" date="2014-04" db="EMBL/GenBank/DDBJ databases">
        <authorList>
            <consortium name="DOE Joint Genome Institute"/>
            <person name="Kuo A."/>
            <person name="Zuccaro A."/>
            <person name="Kohler A."/>
            <person name="Nagy L.G."/>
            <person name="Floudas D."/>
            <person name="Copeland A."/>
            <person name="Barry K.W."/>
            <person name="Cichocki N."/>
            <person name="Veneault-Fourrey C."/>
            <person name="LaButti K."/>
            <person name="Lindquist E.A."/>
            <person name="Lipzen A."/>
            <person name="Lundell T."/>
            <person name="Morin E."/>
            <person name="Murat C."/>
            <person name="Sun H."/>
            <person name="Tunlid A."/>
            <person name="Henrissat B."/>
            <person name="Grigoriev I.V."/>
            <person name="Hibbett D.S."/>
            <person name="Martin F."/>
            <person name="Nordberg H.P."/>
            <person name="Cantor M.N."/>
            <person name="Hua S.X."/>
        </authorList>
    </citation>
    <scope>NUCLEOTIDE SEQUENCE [LARGE SCALE GENOMIC DNA]</scope>
    <source>
        <strain evidence="2 3">MAFF 305830</strain>
    </source>
</reference>
<evidence type="ECO:0000313" key="2">
    <source>
        <dbReference type="EMBL" id="KIM24636.1"/>
    </source>
</evidence>
<dbReference type="OrthoDB" id="203796at2759"/>
<dbReference type="AlphaFoldDB" id="A0A0C3AZI9"/>
<dbReference type="PANTHER" id="PTHR37848">
    <property type="entry name" value="EXPRESSED PROTEIN"/>
    <property type="match status" value="1"/>
</dbReference>
<organism evidence="2 3">
    <name type="scientific">Serendipita vermifera MAFF 305830</name>
    <dbReference type="NCBI Taxonomy" id="933852"/>
    <lineage>
        <taxon>Eukaryota</taxon>
        <taxon>Fungi</taxon>
        <taxon>Dikarya</taxon>
        <taxon>Basidiomycota</taxon>
        <taxon>Agaricomycotina</taxon>
        <taxon>Agaricomycetes</taxon>
        <taxon>Sebacinales</taxon>
        <taxon>Serendipitaceae</taxon>
        <taxon>Serendipita</taxon>
    </lineage>
</organism>